<dbReference type="InterPro" id="IPR050834">
    <property type="entry name" value="Glycosyltransf_2"/>
</dbReference>
<dbReference type="AlphaFoldDB" id="A0A227PEM7"/>
<gene>
    <name evidence="2" type="ORF">B0A64_06135</name>
</gene>
<dbReference type="InterPro" id="IPR001173">
    <property type="entry name" value="Glyco_trans_2-like"/>
</dbReference>
<dbReference type="OrthoDB" id="6307329at2"/>
<proteinExistence type="predicted"/>
<evidence type="ECO:0000259" key="1">
    <source>
        <dbReference type="Pfam" id="PF00535"/>
    </source>
</evidence>
<protein>
    <recommendedName>
        <fullName evidence="1">Glycosyltransferase 2-like domain-containing protein</fullName>
    </recommendedName>
</protein>
<evidence type="ECO:0000313" key="2">
    <source>
        <dbReference type="EMBL" id="OXG08337.1"/>
    </source>
</evidence>
<dbReference type="Proteomes" id="UP000214684">
    <property type="component" value="Unassembled WGS sequence"/>
</dbReference>
<name>A0A227PEM7_9FLAO</name>
<dbReference type="RefSeq" id="WP_089478644.1">
    <property type="nucleotide sequence ID" value="NZ_MUGS01000006.1"/>
</dbReference>
<dbReference type="Pfam" id="PF00535">
    <property type="entry name" value="Glycos_transf_2"/>
    <property type="match status" value="1"/>
</dbReference>
<dbReference type="InterPro" id="IPR029044">
    <property type="entry name" value="Nucleotide-diphossugar_trans"/>
</dbReference>
<dbReference type="Gene3D" id="3.90.550.10">
    <property type="entry name" value="Spore Coat Polysaccharide Biosynthesis Protein SpsA, Chain A"/>
    <property type="match status" value="1"/>
</dbReference>
<comment type="caution">
    <text evidence="2">The sequence shown here is derived from an EMBL/GenBank/DDBJ whole genome shotgun (WGS) entry which is preliminary data.</text>
</comment>
<evidence type="ECO:0000313" key="3">
    <source>
        <dbReference type="Proteomes" id="UP000214684"/>
    </source>
</evidence>
<dbReference type="PANTHER" id="PTHR43685:SF2">
    <property type="entry name" value="GLYCOSYLTRANSFERASE 2-LIKE DOMAIN-CONTAINING PROTEIN"/>
    <property type="match status" value="1"/>
</dbReference>
<sequence>MFTVVIPLYNKENYIERSVRSVLNQTLVEFELLVINDGSTDKSEEVVKDIKDNRITLINKVNGGESSARNLGIKNAKYDFVAFLDADDIWDPKFLFEICEIIKKYPAAGIYTSNYYIQNNQNELLIALKSKIFNKCMLLKDYFKLSRNIPVITSNTAVIRKNVFLEVSDFDVNITMGPDLEMWYRIAKKYHIAFTPLIGATYCQDANDRICNVKRNINYNFFSKIIDDFQIELNANFSKKSEIRYINELVIKDVKEILKTNSALNARIAIFEYRKMGVKIFLWRLYYLSTYFPIALFKTIHKLNVFLLDHYENIFE</sequence>
<organism evidence="2 3">
    <name type="scientific">Flavobacterium araucananum</name>
    <dbReference type="NCBI Taxonomy" id="946678"/>
    <lineage>
        <taxon>Bacteria</taxon>
        <taxon>Pseudomonadati</taxon>
        <taxon>Bacteroidota</taxon>
        <taxon>Flavobacteriia</taxon>
        <taxon>Flavobacteriales</taxon>
        <taxon>Flavobacteriaceae</taxon>
        <taxon>Flavobacterium</taxon>
    </lineage>
</organism>
<reference evidence="2 3" key="1">
    <citation type="submission" date="2016-11" db="EMBL/GenBank/DDBJ databases">
        <title>Whole genomes of Flavobacteriaceae.</title>
        <authorList>
            <person name="Stine C."/>
            <person name="Li C."/>
            <person name="Tadesse D."/>
        </authorList>
    </citation>
    <scope>NUCLEOTIDE SEQUENCE [LARGE SCALE GENOMIC DNA]</scope>
    <source>
        <strain evidence="2 3">DSM 24704</strain>
    </source>
</reference>
<feature type="domain" description="Glycosyltransferase 2-like" evidence="1">
    <location>
        <begin position="3"/>
        <end position="164"/>
    </location>
</feature>
<dbReference type="SUPFAM" id="SSF53448">
    <property type="entry name" value="Nucleotide-diphospho-sugar transferases"/>
    <property type="match status" value="1"/>
</dbReference>
<accession>A0A227PEM7</accession>
<dbReference type="EMBL" id="MUGS01000006">
    <property type="protein sequence ID" value="OXG08337.1"/>
    <property type="molecule type" value="Genomic_DNA"/>
</dbReference>
<keyword evidence="3" id="KW-1185">Reference proteome</keyword>
<dbReference type="PANTHER" id="PTHR43685">
    <property type="entry name" value="GLYCOSYLTRANSFERASE"/>
    <property type="match status" value="1"/>
</dbReference>